<dbReference type="Gramene" id="KRH41934">
    <property type="protein sequence ID" value="KRH41934"/>
    <property type="gene ID" value="GLYMA_08G059400"/>
</dbReference>
<dbReference type="AlphaFoldDB" id="K7L568"/>
<sequence>MLESVFLSSNNFTSAPDGCFQGLTSLQTLSMTDRINLAPWTIPVELNDNNNLVKLELGNANLIGTLPDVFDKFVSLQELRLSYNNLTGGLPKSFARSAIQDMWLNNQNGFGFSGTIEVWC</sequence>
<dbReference type="InterPro" id="IPR001611">
    <property type="entry name" value="Leu-rich_rpt"/>
</dbReference>
<dbReference type="Pfam" id="PF00560">
    <property type="entry name" value="LRR_1"/>
    <property type="match status" value="1"/>
</dbReference>
<dbReference type="SUPFAM" id="SSF52058">
    <property type="entry name" value="L domain-like"/>
    <property type="match status" value="1"/>
</dbReference>
<reference evidence="11" key="2">
    <citation type="submission" date="2018-02" db="UniProtKB">
        <authorList>
            <consortium name="EnsemblPlants"/>
        </authorList>
    </citation>
    <scope>IDENTIFICATION</scope>
    <source>
        <strain evidence="11">Williams 82</strain>
    </source>
</reference>
<keyword evidence="5" id="KW-0677">Repeat</keyword>
<proteinExistence type="predicted"/>
<keyword evidence="4" id="KW-0732">Signal</keyword>
<gene>
    <name evidence="10" type="ORF">GLYMA_08G059400</name>
</gene>
<dbReference type="HOGENOM" id="CLU_2053909_0_0_1"/>
<dbReference type="OrthoDB" id="1743585at2759"/>
<keyword evidence="7" id="KW-0472">Membrane</keyword>
<dbReference type="InterPro" id="IPR032675">
    <property type="entry name" value="LRR_dom_sf"/>
</dbReference>
<evidence type="ECO:0000256" key="4">
    <source>
        <dbReference type="ARBA" id="ARBA00022729"/>
    </source>
</evidence>
<evidence type="ECO:0000256" key="5">
    <source>
        <dbReference type="ARBA" id="ARBA00022737"/>
    </source>
</evidence>
<evidence type="ECO:0000256" key="9">
    <source>
        <dbReference type="ARBA" id="ARBA00023180"/>
    </source>
</evidence>
<dbReference type="GO" id="GO:0016020">
    <property type="term" value="C:membrane"/>
    <property type="evidence" value="ECO:0007669"/>
    <property type="project" value="UniProtKB-SubCell"/>
</dbReference>
<dbReference type="EnsemblPlants" id="KRH41934">
    <property type="protein sequence ID" value="KRH41934"/>
    <property type="gene ID" value="GLYMA_08G059400"/>
</dbReference>
<evidence type="ECO:0000256" key="1">
    <source>
        <dbReference type="ARBA" id="ARBA00004167"/>
    </source>
</evidence>
<keyword evidence="3" id="KW-0812">Transmembrane</keyword>
<dbReference type="PaxDb" id="3847-GLYMA08G06383.1"/>
<evidence type="ECO:0000256" key="3">
    <source>
        <dbReference type="ARBA" id="ARBA00022692"/>
    </source>
</evidence>
<keyword evidence="2" id="KW-0433">Leucine-rich repeat</keyword>
<keyword evidence="9" id="KW-0325">Glycoprotein</keyword>
<comment type="subcellular location">
    <subcellularLocation>
        <location evidence="1">Membrane</location>
        <topology evidence="1">Single-pass membrane protein</topology>
    </subcellularLocation>
</comment>
<evidence type="ECO:0000313" key="10">
    <source>
        <dbReference type="EMBL" id="KRH41934.1"/>
    </source>
</evidence>
<reference evidence="10" key="3">
    <citation type="submission" date="2018-07" db="EMBL/GenBank/DDBJ databases">
        <title>WGS assembly of Glycine max.</title>
        <authorList>
            <person name="Schmutz J."/>
            <person name="Cannon S."/>
            <person name="Schlueter J."/>
            <person name="Ma J."/>
            <person name="Mitros T."/>
            <person name="Nelson W."/>
            <person name="Hyten D."/>
            <person name="Song Q."/>
            <person name="Thelen J."/>
            <person name="Cheng J."/>
            <person name="Xu D."/>
            <person name="Hellsten U."/>
            <person name="May G."/>
            <person name="Yu Y."/>
            <person name="Sakurai T."/>
            <person name="Umezawa T."/>
            <person name="Bhattacharyya M."/>
            <person name="Sandhu D."/>
            <person name="Valliyodan B."/>
            <person name="Lindquist E."/>
            <person name="Peto M."/>
            <person name="Grant D."/>
            <person name="Shu S."/>
            <person name="Goodstein D."/>
            <person name="Barry K."/>
            <person name="Futrell-Griggs M."/>
            <person name="Abernathy B."/>
            <person name="Du J."/>
            <person name="Tian Z."/>
            <person name="Zhu L."/>
            <person name="Gill N."/>
            <person name="Joshi T."/>
            <person name="Libault M."/>
            <person name="Sethuraman A."/>
            <person name="Zhang X."/>
            <person name="Shinozaki K."/>
            <person name="Nguyen H."/>
            <person name="Wing R."/>
            <person name="Cregan P."/>
            <person name="Specht J."/>
            <person name="Grimwood J."/>
            <person name="Rokhsar D."/>
            <person name="Stacey G."/>
            <person name="Shoemaker R."/>
            <person name="Jackson S."/>
        </authorList>
    </citation>
    <scope>NUCLEOTIDE SEQUENCE</scope>
    <source>
        <tissue evidence="10">Callus</tissue>
    </source>
</reference>
<protein>
    <recommendedName>
        <fullName evidence="13">Leucine-rich repeat-containing N-terminal plant-type domain-containing protein</fullName>
    </recommendedName>
</protein>
<accession>K7L568</accession>
<reference evidence="10 11" key="1">
    <citation type="journal article" date="2010" name="Nature">
        <title>Genome sequence of the palaeopolyploid soybean.</title>
        <authorList>
            <person name="Schmutz J."/>
            <person name="Cannon S.B."/>
            <person name="Schlueter J."/>
            <person name="Ma J."/>
            <person name="Mitros T."/>
            <person name="Nelson W."/>
            <person name="Hyten D.L."/>
            <person name="Song Q."/>
            <person name="Thelen J.J."/>
            <person name="Cheng J."/>
            <person name="Xu D."/>
            <person name="Hellsten U."/>
            <person name="May G.D."/>
            <person name="Yu Y."/>
            <person name="Sakurai T."/>
            <person name="Umezawa T."/>
            <person name="Bhattacharyya M.K."/>
            <person name="Sandhu D."/>
            <person name="Valliyodan B."/>
            <person name="Lindquist E."/>
            <person name="Peto M."/>
            <person name="Grant D."/>
            <person name="Shu S."/>
            <person name="Goodstein D."/>
            <person name="Barry K."/>
            <person name="Futrell-Griggs M."/>
            <person name="Abernathy B."/>
            <person name="Du J."/>
            <person name="Tian Z."/>
            <person name="Zhu L."/>
            <person name="Gill N."/>
            <person name="Joshi T."/>
            <person name="Libault M."/>
            <person name="Sethuraman A."/>
            <person name="Zhang X.-C."/>
            <person name="Shinozaki K."/>
            <person name="Nguyen H.T."/>
            <person name="Wing R.A."/>
            <person name="Cregan P."/>
            <person name="Specht J."/>
            <person name="Grimwood J."/>
            <person name="Rokhsar D."/>
            <person name="Stacey G."/>
            <person name="Shoemaker R.C."/>
            <person name="Jackson S.A."/>
        </authorList>
    </citation>
    <scope>NUCLEOTIDE SEQUENCE [LARGE SCALE GENOMIC DNA]</scope>
    <source>
        <strain evidence="11">cv. Williams 82</strain>
        <tissue evidence="10">Callus</tissue>
    </source>
</reference>
<dbReference type="eggNOG" id="ENOG502QPZR">
    <property type="taxonomic scope" value="Eukaryota"/>
</dbReference>
<evidence type="ECO:0000256" key="7">
    <source>
        <dbReference type="ARBA" id="ARBA00023136"/>
    </source>
</evidence>
<keyword evidence="8" id="KW-0675">Receptor</keyword>
<organism evidence="11">
    <name type="scientific">Glycine max</name>
    <name type="common">Soybean</name>
    <name type="synonym">Glycine hispida</name>
    <dbReference type="NCBI Taxonomy" id="3847"/>
    <lineage>
        <taxon>Eukaryota</taxon>
        <taxon>Viridiplantae</taxon>
        <taxon>Streptophyta</taxon>
        <taxon>Embryophyta</taxon>
        <taxon>Tracheophyta</taxon>
        <taxon>Spermatophyta</taxon>
        <taxon>Magnoliopsida</taxon>
        <taxon>eudicotyledons</taxon>
        <taxon>Gunneridae</taxon>
        <taxon>Pentapetalae</taxon>
        <taxon>rosids</taxon>
        <taxon>fabids</taxon>
        <taxon>Fabales</taxon>
        <taxon>Fabaceae</taxon>
        <taxon>Papilionoideae</taxon>
        <taxon>50 kb inversion clade</taxon>
        <taxon>NPAAA clade</taxon>
        <taxon>indigoferoid/millettioid clade</taxon>
        <taxon>Phaseoleae</taxon>
        <taxon>Glycine</taxon>
        <taxon>Glycine subgen. Soja</taxon>
    </lineage>
</organism>
<evidence type="ECO:0000313" key="11">
    <source>
        <dbReference type="EnsemblPlants" id="KRH41934"/>
    </source>
</evidence>
<evidence type="ECO:0000256" key="6">
    <source>
        <dbReference type="ARBA" id="ARBA00022989"/>
    </source>
</evidence>
<dbReference type="SMR" id="K7L568"/>
<evidence type="ECO:0000256" key="8">
    <source>
        <dbReference type="ARBA" id="ARBA00023170"/>
    </source>
</evidence>
<evidence type="ECO:0000313" key="12">
    <source>
        <dbReference type="Proteomes" id="UP000008827"/>
    </source>
</evidence>
<dbReference type="PANTHER" id="PTHR47986:SF10">
    <property type="entry name" value="RECEPTOR-LIKE KINASE TMK4"/>
    <property type="match status" value="1"/>
</dbReference>
<evidence type="ECO:0000256" key="2">
    <source>
        <dbReference type="ARBA" id="ARBA00022614"/>
    </source>
</evidence>
<evidence type="ECO:0008006" key="13">
    <source>
        <dbReference type="Google" id="ProtNLM"/>
    </source>
</evidence>
<dbReference type="InParanoid" id="K7L568"/>
<dbReference type="InterPro" id="IPR052422">
    <property type="entry name" value="Auxin_Ser/Thr_Kinase"/>
</dbReference>
<keyword evidence="6" id="KW-1133">Transmembrane helix</keyword>
<dbReference type="Gene3D" id="3.80.10.10">
    <property type="entry name" value="Ribonuclease Inhibitor"/>
    <property type="match status" value="1"/>
</dbReference>
<keyword evidence="12" id="KW-1185">Reference proteome</keyword>
<name>K7L568_SOYBN</name>
<dbReference type="EMBL" id="CM000841">
    <property type="protein sequence ID" value="KRH41934.1"/>
    <property type="molecule type" value="Genomic_DNA"/>
</dbReference>
<dbReference type="Proteomes" id="UP000008827">
    <property type="component" value="Chromosome 8"/>
</dbReference>
<dbReference type="PANTHER" id="PTHR47986">
    <property type="entry name" value="OSJNBA0070M12.3 PROTEIN"/>
    <property type="match status" value="1"/>
</dbReference>